<evidence type="ECO:0000313" key="5">
    <source>
        <dbReference type="Proteomes" id="UP000539175"/>
    </source>
</evidence>
<feature type="domain" description="Microcystin LR degradation protein MlrC N-terminal" evidence="3">
    <location>
        <begin position="22"/>
        <end position="312"/>
    </location>
</feature>
<dbReference type="GO" id="GO:0046872">
    <property type="term" value="F:metal ion binding"/>
    <property type="evidence" value="ECO:0007669"/>
    <property type="project" value="UniProtKB-KW"/>
</dbReference>
<comment type="caution">
    <text evidence="4">The sequence shown here is derived from an EMBL/GenBank/DDBJ whole genome shotgun (WGS) entry which is preliminary data.</text>
</comment>
<dbReference type="RefSeq" id="WP_211106262.1">
    <property type="nucleotide sequence ID" value="NZ_JACIIZ010000006.1"/>
</dbReference>
<keyword evidence="5" id="KW-1185">Reference proteome</keyword>
<gene>
    <name evidence="4" type="ORF">FHS74_002590</name>
</gene>
<dbReference type="Proteomes" id="UP000539175">
    <property type="component" value="Unassembled WGS sequence"/>
</dbReference>
<dbReference type="GO" id="GO:0006508">
    <property type="term" value="P:proteolysis"/>
    <property type="evidence" value="ECO:0007669"/>
    <property type="project" value="UniProtKB-KW"/>
</dbReference>
<evidence type="ECO:0000313" key="4">
    <source>
        <dbReference type="EMBL" id="MBB6252030.1"/>
    </source>
</evidence>
<dbReference type="InterPro" id="IPR010799">
    <property type="entry name" value="MlrC_C"/>
</dbReference>
<organism evidence="4 5">
    <name type="scientific">Nitrospirillum iridis</name>
    <dbReference type="NCBI Taxonomy" id="765888"/>
    <lineage>
        <taxon>Bacteria</taxon>
        <taxon>Pseudomonadati</taxon>
        <taxon>Pseudomonadota</taxon>
        <taxon>Alphaproteobacteria</taxon>
        <taxon>Rhodospirillales</taxon>
        <taxon>Azospirillaceae</taxon>
        <taxon>Nitrospirillum</taxon>
    </lineage>
</organism>
<keyword evidence="1" id="KW-0378">Hydrolase</keyword>
<comment type="function">
    <text evidence="1">Involved in peptidolytic degradation of cyclic heptapeptide hepatotoxin microcystin (MC).</text>
</comment>
<dbReference type="Pfam" id="PF07171">
    <property type="entry name" value="MlrC_C"/>
    <property type="match status" value="1"/>
</dbReference>
<sequence>MGPDMGVGGQGRSAGKTGPLTVFVAGLVHETNSFSPLPTSLRSFTNDQRHRAGDPATLDRARQLPAYGDLFTVAEDHGDRVLDGPAAEAQPSGPVPRRVYEALRDELLADLAAAMAAGPVDMVVLALHGAMVARDYPDCEGDLLTHVRALVGPYMPLGAMLDLHGNASPAMVDSGAIIIACKEYPHTDFLARMGELYVILSAMARGALKARTHLRKVPVMGLFGTTEQPMRGFVDRLAGYEGRDGVLSVSMMHGFIWSDTEHTGASVLAVSDGGDPVALERTLAAIAADFRAIVTGTPLQSRLPLDQAVDRALSLAALGGPVVLADSSDNPGGGAACDSTFVLRALLDRGVQDVALGMIWDPQAALIAADAGVGAQLPLRIGGKVGPLSGDPVDLDVTVLAVREDIRQRGLSTEGGDPIGLAVAVRAGGVDIVLNSIRQQTFSPDCFTELGIDLTGKALVVVKSTQHFRATFDTIAKATVYCDAPGSLNLNLAALPYRDLRRPIWPLDPIDDVTGP</sequence>
<dbReference type="Pfam" id="PF07364">
    <property type="entry name" value="DUF1485"/>
    <property type="match status" value="1"/>
</dbReference>
<protein>
    <recommendedName>
        <fullName evidence="1">Microcystinase C</fullName>
        <shortName evidence="1">MlrC</shortName>
    </recommendedName>
</protein>
<accession>A0A7X0EDE9</accession>
<keyword evidence="1" id="KW-0479">Metal-binding</keyword>
<keyword evidence="1" id="KW-0645">Protease</keyword>
<dbReference type="InterPro" id="IPR015995">
    <property type="entry name" value="MlrC_N"/>
</dbReference>
<dbReference type="AlphaFoldDB" id="A0A7X0EDE9"/>
<proteinExistence type="inferred from homology"/>
<dbReference type="PIRSF" id="PIRSF012702">
    <property type="entry name" value="UCP012702"/>
    <property type="match status" value="1"/>
</dbReference>
<name>A0A7X0EDE9_9PROT</name>
<evidence type="ECO:0000256" key="1">
    <source>
        <dbReference type="PIRNR" id="PIRNR012702"/>
    </source>
</evidence>
<keyword evidence="1" id="KW-0482">Metalloprotease</keyword>
<evidence type="ECO:0000259" key="3">
    <source>
        <dbReference type="Pfam" id="PF07364"/>
    </source>
</evidence>
<comment type="similarity">
    <text evidence="1">Belongs to the peptidase M81 family.</text>
</comment>
<dbReference type="EMBL" id="JACIIZ010000006">
    <property type="protein sequence ID" value="MBB6252030.1"/>
    <property type="molecule type" value="Genomic_DNA"/>
</dbReference>
<dbReference type="InterPro" id="IPR009197">
    <property type="entry name" value="MlrC"/>
</dbReference>
<evidence type="ECO:0000259" key="2">
    <source>
        <dbReference type="Pfam" id="PF07171"/>
    </source>
</evidence>
<comment type="cofactor">
    <cofactor evidence="1">
        <name>Zn(2+)</name>
        <dbReference type="ChEBI" id="CHEBI:29105"/>
    </cofactor>
    <text evidence="1">Binds 1 zinc ion per subunit.</text>
</comment>
<feature type="domain" description="Microcystin LR degradation protein MlrC C-terminal" evidence="2">
    <location>
        <begin position="324"/>
        <end position="498"/>
    </location>
</feature>
<reference evidence="4 5" key="1">
    <citation type="submission" date="2020-08" db="EMBL/GenBank/DDBJ databases">
        <title>Genomic Encyclopedia of Type Strains, Phase IV (KMG-IV): sequencing the most valuable type-strain genomes for metagenomic binning, comparative biology and taxonomic classification.</title>
        <authorList>
            <person name="Goeker M."/>
        </authorList>
    </citation>
    <scope>NUCLEOTIDE SEQUENCE [LARGE SCALE GENOMIC DNA]</scope>
    <source>
        <strain evidence="4 5">DSM 22198</strain>
    </source>
</reference>
<dbReference type="GO" id="GO:0008237">
    <property type="term" value="F:metallopeptidase activity"/>
    <property type="evidence" value="ECO:0007669"/>
    <property type="project" value="UniProtKB-KW"/>
</dbReference>